<dbReference type="GO" id="GO:0009451">
    <property type="term" value="P:RNA modification"/>
    <property type="evidence" value="ECO:0007669"/>
    <property type="project" value="InterPro"/>
</dbReference>
<dbReference type="EMBL" id="JBAMMX010000015">
    <property type="protein sequence ID" value="KAK6925678.1"/>
    <property type="molecule type" value="Genomic_DNA"/>
</dbReference>
<evidence type="ECO:0000256" key="1">
    <source>
        <dbReference type="ARBA" id="ARBA00006643"/>
    </source>
</evidence>
<organism evidence="5 6">
    <name type="scientific">Dillenia turbinata</name>
    <dbReference type="NCBI Taxonomy" id="194707"/>
    <lineage>
        <taxon>Eukaryota</taxon>
        <taxon>Viridiplantae</taxon>
        <taxon>Streptophyta</taxon>
        <taxon>Embryophyta</taxon>
        <taxon>Tracheophyta</taxon>
        <taxon>Spermatophyta</taxon>
        <taxon>Magnoliopsida</taxon>
        <taxon>eudicotyledons</taxon>
        <taxon>Gunneridae</taxon>
        <taxon>Pentapetalae</taxon>
        <taxon>Dilleniales</taxon>
        <taxon>Dilleniaceae</taxon>
        <taxon>Dillenia</taxon>
    </lineage>
</organism>
<dbReference type="FunFam" id="1.25.40.10:FF:000031">
    <property type="entry name" value="Pentatricopeptide repeat-containing protein mitochondrial"/>
    <property type="match status" value="1"/>
</dbReference>
<protein>
    <submittedName>
        <fullName evidence="5">DYW domain</fullName>
    </submittedName>
</protein>
<keyword evidence="6" id="KW-1185">Reference proteome</keyword>
<comment type="caution">
    <text evidence="5">The sequence shown here is derived from an EMBL/GenBank/DDBJ whole genome shotgun (WGS) entry which is preliminary data.</text>
</comment>
<evidence type="ECO:0000256" key="2">
    <source>
        <dbReference type="ARBA" id="ARBA00022737"/>
    </source>
</evidence>
<dbReference type="NCBIfam" id="TIGR00756">
    <property type="entry name" value="PPR"/>
    <property type="match status" value="7"/>
</dbReference>
<dbReference type="PROSITE" id="PS51375">
    <property type="entry name" value="PPR"/>
    <property type="match status" value="7"/>
</dbReference>
<proteinExistence type="inferred from homology"/>
<evidence type="ECO:0000259" key="4">
    <source>
        <dbReference type="Pfam" id="PF14432"/>
    </source>
</evidence>
<feature type="repeat" description="PPR" evidence="3">
    <location>
        <begin position="155"/>
        <end position="189"/>
    </location>
</feature>
<sequence>MTGRQDSAMAHAHALAHDLFSFTSLIFSYTKSSRFGHALLTFSQMVSQNIYPDHHIMPTILKACAALSALEQGKQVHASLSVSGFALDSIVQSSLVHMYTKCNQVTEAHKVFDRMSEPDVFSWSALVASYARQGRVSEAKGLFYEAQKKLGLEPNLISWNGMIAGFNQSHMYSEVIVALKEMHSQGFRFQETTVSSVLPAVGNLEDLNLGSQIHCYVIKEGFGWDKCVVSALLDMYGRCASVRAMLRVFDEVGPNDVVSCNALITGLARNGLADYALRVFKQFKGQAVELNVVSWTSMISCCSQNGKDIEALVLFREMQNAGEKPNKVTIPSLLPACVNIAALMHGKAIHAFSLRTEISNDVYVGSALIDMYANCGKISEARVYFDGMPIKNLVCWNVLIGGYAMHGKAKEVIEIFDLMLMSGEKPNSVSFTSVLSACSQSGLTDKGWHYFNSMSQDHGIEPRVEHYACMVSLLSRVGKLEEAYSMIEQMPVEPDACVWGSLLNSCKIHKNLELGETAAKKLFELEPTNPGNYILLSNIYASKGMWNDVNRIREDMRNRGLRKNPGYSWIEIKNTLHILLAGDKTHPQMNEILEKLEYLILEMKKSGCLPSVDDVLQDVDEQDKEQILCGHSEKLAVGLGLLNTPPGSSLRVIKNLRICGDCHSFMKFVSSFEGREILVRDANGFHHFKDGVCSCGEYWLQEKYMELLGCDGLACQDSSRQQHSLVNGKFICRNCIYINLSKLDVGLRQNVAKPMQLQVDWQAKAVAAVACRSSWRRLT</sequence>
<evidence type="ECO:0000313" key="6">
    <source>
        <dbReference type="Proteomes" id="UP001370490"/>
    </source>
</evidence>
<name>A0AAN8VDH1_9MAGN</name>
<feature type="repeat" description="PPR" evidence="3">
    <location>
        <begin position="119"/>
        <end position="154"/>
    </location>
</feature>
<dbReference type="Pfam" id="PF01535">
    <property type="entry name" value="PPR"/>
    <property type="match status" value="7"/>
</dbReference>
<dbReference type="InterPro" id="IPR011990">
    <property type="entry name" value="TPR-like_helical_dom_sf"/>
</dbReference>
<dbReference type="FunFam" id="1.25.40.10:FF:000344">
    <property type="entry name" value="Pentatricopeptide repeat-containing protein"/>
    <property type="match status" value="1"/>
</dbReference>
<dbReference type="Proteomes" id="UP001370490">
    <property type="component" value="Unassembled WGS sequence"/>
</dbReference>
<dbReference type="PANTHER" id="PTHR47926:SF386">
    <property type="entry name" value="PENTATRICOPEPTIDE REPEAT-CONTAINING PROTEIN"/>
    <property type="match status" value="1"/>
</dbReference>
<dbReference type="PANTHER" id="PTHR47926">
    <property type="entry name" value="PENTATRICOPEPTIDE REPEAT-CONTAINING PROTEIN"/>
    <property type="match status" value="1"/>
</dbReference>
<feature type="repeat" description="PPR" evidence="3">
    <location>
        <begin position="427"/>
        <end position="462"/>
    </location>
</feature>
<dbReference type="InterPro" id="IPR002885">
    <property type="entry name" value="PPR_rpt"/>
</dbReference>
<dbReference type="FunFam" id="1.25.40.10:FF:000366">
    <property type="entry name" value="Pentatricopeptide (PPR) repeat-containing protein"/>
    <property type="match status" value="1"/>
</dbReference>
<feature type="repeat" description="PPR" evidence="3">
    <location>
        <begin position="392"/>
        <end position="426"/>
    </location>
</feature>
<gene>
    <name evidence="5" type="ORF">RJ641_007397</name>
</gene>
<evidence type="ECO:0000256" key="3">
    <source>
        <dbReference type="PROSITE-ProRule" id="PRU00708"/>
    </source>
</evidence>
<dbReference type="FunFam" id="1.25.40.10:FF:000598">
    <property type="entry name" value="pentatricopeptide repeat-containing protein At1g20230 isoform X2"/>
    <property type="match status" value="1"/>
</dbReference>
<dbReference type="Pfam" id="PF20431">
    <property type="entry name" value="E_motif"/>
    <property type="match status" value="1"/>
</dbReference>
<dbReference type="InterPro" id="IPR032867">
    <property type="entry name" value="DYW_dom"/>
</dbReference>
<feature type="repeat" description="PPR" evidence="3">
    <location>
        <begin position="256"/>
        <end position="290"/>
    </location>
</feature>
<keyword evidence="2" id="KW-0677">Repeat</keyword>
<feature type="repeat" description="PPR" evidence="3">
    <location>
        <begin position="291"/>
        <end position="325"/>
    </location>
</feature>
<dbReference type="InterPro" id="IPR046960">
    <property type="entry name" value="PPR_At4g14850-like_plant"/>
</dbReference>
<comment type="similarity">
    <text evidence="1">Belongs to the PPR family. PCMP-H subfamily.</text>
</comment>
<dbReference type="Gene3D" id="1.25.40.10">
    <property type="entry name" value="Tetratricopeptide repeat domain"/>
    <property type="match status" value="3"/>
</dbReference>
<dbReference type="Pfam" id="PF13041">
    <property type="entry name" value="PPR_2"/>
    <property type="match status" value="2"/>
</dbReference>
<reference evidence="5 6" key="1">
    <citation type="submission" date="2023-12" db="EMBL/GenBank/DDBJ databases">
        <title>A high-quality genome assembly for Dillenia turbinata (Dilleniales).</title>
        <authorList>
            <person name="Chanderbali A."/>
        </authorList>
    </citation>
    <scope>NUCLEOTIDE SEQUENCE [LARGE SCALE GENOMIC DNA]</scope>
    <source>
        <strain evidence="5">LSX21</strain>
        <tissue evidence="5">Leaf</tissue>
    </source>
</reference>
<dbReference type="Pfam" id="PF14432">
    <property type="entry name" value="DYW_deaminase"/>
    <property type="match status" value="1"/>
</dbReference>
<feature type="domain" description="DYW" evidence="4">
    <location>
        <begin position="609"/>
        <end position="699"/>
    </location>
</feature>
<dbReference type="AlphaFoldDB" id="A0AAN8VDH1"/>
<feature type="repeat" description="PPR" evidence="3">
    <location>
        <begin position="18"/>
        <end position="52"/>
    </location>
</feature>
<accession>A0AAN8VDH1</accession>
<dbReference type="GO" id="GO:0008270">
    <property type="term" value="F:zinc ion binding"/>
    <property type="evidence" value="ECO:0007669"/>
    <property type="project" value="InterPro"/>
</dbReference>
<dbReference type="InterPro" id="IPR046848">
    <property type="entry name" value="E_motif"/>
</dbReference>
<evidence type="ECO:0000313" key="5">
    <source>
        <dbReference type="EMBL" id="KAK6925678.1"/>
    </source>
</evidence>
<dbReference type="GO" id="GO:0003723">
    <property type="term" value="F:RNA binding"/>
    <property type="evidence" value="ECO:0007669"/>
    <property type="project" value="InterPro"/>
</dbReference>